<dbReference type="AlphaFoldDB" id="A0A0L0CE09"/>
<evidence type="ECO:0000313" key="1">
    <source>
        <dbReference type="EMBL" id="KNC30485.1"/>
    </source>
</evidence>
<sequence>MNSNLIPILSNVIVRSTIKGNMCQHMANVTKQSYVKNNPDDKFPRFCGILHEIAAIRAGKSTPSNDGSICGICPMGVKILSYLLLNNGITEEDCLLMNIDMMHCQSGVSDMCLSFKNNASDAHFQLWCNQSVYLKSIKSSYNEEIECHNCPFFTPNIQTEVLTDDAIGINQLLREPIANIFKEEGVVIYEDQSSFNYKRYWFSLYENLVYTWFILLEDIMNERLIDILGSYFEFLENIRVNTTWAVRRTLSDELQTYYEKRSRRISYLCRSIDKLTTSSRNCDVVRCNNCLFNHYYASQDNKPRYLNTVNNHIKQAQSMLIPCSVEESSDE</sequence>
<comment type="caution">
    <text evidence="1">The sequence shown here is derived from an EMBL/GenBank/DDBJ whole genome shotgun (WGS) entry which is preliminary data.</text>
</comment>
<gene>
    <name evidence="1" type="ORF">FF38_10505</name>
</gene>
<organism evidence="1 2">
    <name type="scientific">Lucilia cuprina</name>
    <name type="common">Green bottle fly</name>
    <name type="synonym">Australian sheep blowfly</name>
    <dbReference type="NCBI Taxonomy" id="7375"/>
    <lineage>
        <taxon>Eukaryota</taxon>
        <taxon>Metazoa</taxon>
        <taxon>Ecdysozoa</taxon>
        <taxon>Arthropoda</taxon>
        <taxon>Hexapoda</taxon>
        <taxon>Insecta</taxon>
        <taxon>Pterygota</taxon>
        <taxon>Neoptera</taxon>
        <taxon>Endopterygota</taxon>
        <taxon>Diptera</taxon>
        <taxon>Brachycera</taxon>
        <taxon>Muscomorpha</taxon>
        <taxon>Oestroidea</taxon>
        <taxon>Calliphoridae</taxon>
        <taxon>Luciliinae</taxon>
        <taxon>Lucilia</taxon>
    </lineage>
</organism>
<reference evidence="1 2" key="1">
    <citation type="journal article" date="2015" name="Nat. Commun.">
        <title>Lucilia cuprina genome unlocks parasitic fly biology to underpin future interventions.</title>
        <authorList>
            <person name="Anstead C.A."/>
            <person name="Korhonen P.K."/>
            <person name="Young N.D."/>
            <person name="Hall R.S."/>
            <person name="Jex A.R."/>
            <person name="Murali S.C."/>
            <person name="Hughes D.S."/>
            <person name="Lee S.F."/>
            <person name="Perry T."/>
            <person name="Stroehlein A.J."/>
            <person name="Ansell B.R."/>
            <person name="Breugelmans B."/>
            <person name="Hofmann A."/>
            <person name="Qu J."/>
            <person name="Dugan S."/>
            <person name="Lee S.L."/>
            <person name="Chao H."/>
            <person name="Dinh H."/>
            <person name="Han Y."/>
            <person name="Doddapaneni H.V."/>
            <person name="Worley K.C."/>
            <person name="Muzny D.M."/>
            <person name="Ioannidis P."/>
            <person name="Waterhouse R.M."/>
            <person name="Zdobnov E.M."/>
            <person name="James P.J."/>
            <person name="Bagnall N.H."/>
            <person name="Kotze A.C."/>
            <person name="Gibbs R.A."/>
            <person name="Richards S."/>
            <person name="Batterham P."/>
            <person name="Gasser R.B."/>
        </authorList>
    </citation>
    <scope>NUCLEOTIDE SEQUENCE [LARGE SCALE GENOMIC DNA]</scope>
    <source>
        <strain evidence="1 2">LS</strain>
        <tissue evidence="1">Full body</tissue>
    </source>
</reference>
<evidence type="ECO:0000313" key="2">
    <source>
        <dbReference type="Proteomes" id="UP000037069"/>
    </source>
</evidence>
<proteinExistence type="predicted"/>
<keyword evidence="2" id="KW-1185">Reference proteome</keyword>
<name>A0A0L0CE09_LUCCU</name>
<protein>
    <submittedName>
        <fullName evidence="1">Uncharacterized protein</fullName>
    </submittedName>
</protein>
<dbReference type="EMBL" id="JRES01000511">
    <property type="protein sequence ID" value="KNC30485.1"/>
    <property type="molecule type" value="Genomic_DNA"/>
</dbReference>
<accession>A0A0L0CE09</accession>
<dbReference type="Proteomes" id="UP000037069">
    <property type="component" value="Unassembled WGS sequence"/>
</dbReference>